<protein>
    <submittedName>
        <fullName evidence="2">Uncharacterized protein</fullName>
    </submittedName>
</protein>
<keyword evidence="1" id="KW-0472">Membrane</keyword>
<dbReference type="RefSeq" id="WP_136531418.1">
    <property type="nucleotide sequence ID" value="NZ_STGX01000016.1"/>
</dbReference>
<organism evidence="2 3">
    <name type="scientific">Glycomyces paridis</name>
    <dbReference type="NCBI Taxonomy" id="2126555"/>
    <lineage>
        <taxon>Bacteria</taxon>
        <taxon>Bacillati</taxon>
        <taxon>Actinomycetota</taxon>
        <taxon>Actinomycetes</taxon>
        <taxon>Glycomycetales</taxon>
        <taxon>Glycomycetaceae</taxon>
        <taxon>Glycomyces</taxon>
    </lineage>
</organism>
<gene>
    <name evidence="2" type="ORF">E9998_19750</name>
</gene>
<accession>A0A4S8P6S3</accession>
<proteinExistence type="predicted"/>
<dbReference type="EMBL" id="STGX01000016">
    <property type="protein sequence ID" value="THV25970.1"/>
    <property type="molecule type" value="Genomic_DNA"/>
</dbReference>
<evidence type="ECO:0000256" key="1">
    <source>
        <dbReference type="SAM" id="Phobius"/>
    </source>
</evidence>
<reference evidence="2 3" key="1">
    <citation type="journal article" date="2018" name="Int. J. Syst. Evol. Microbiol.">
        <title>Glycomyces paridis sp. nov., isolated from the medicinal plant Paris polyphylla.</title>
        <authorList>
            <person name="Fang X.M."/>
            <person name="Bai J.L."/>
            <person name="Su J."/>
            <person name="Zhao L.L."/>
            <person name="Liu H.Y."/>
            <person name="Ma B.P."/>
            <person name="Zhang Y.Q."/>
            <person name="Yu L.Y."/>
        </authorList>
    </citation>
    <scope>NUCLEOTIDE SEQUENCE [LARGE SCALE GENOMIC DNA]</scope>
    <source>
        <strain evidence="2 3">CPCC 204357</strain>
    </source>
</reference>
<evidence type="ECO:0000313" key="2">
    <source>
        <dbReference type="EMBL" id="THV25970.1"/>
    </source>
</evidence>
<sequence>MNPVHVLAVLAGAVVVGFVLGAIAEWRLLRPWITLALRQAAILHGPDLPHDRRGLVRTSFQAGDGDEAARARIGGRR</sequence>
<feature type="transmembrane region" description="Helical" evidence="1">
    <location>
        <begin position="6"/>
        <end position="29"/>
    </location>
</feature>
<name>A0A4S8P6S3_9ACTN</name>
<keyword evidence="1" id="KW-1133">Transmembrane helix</keyword>
<keyword evidence="3" id="KW-1185">Reference proteome</keyword>
<comment type="caution">
    <text evidence="2">The sequence shown here is derived from an EMBL/GenBank/DDBJ whole genome shotgun (WGS) entry which is preliminary data.</text>
</comment>
<evidence type="ECO:0000313" key="3">
    <source>
        <dbReference type="Proteomes" id="UP000305792"/>
    </source>
</evidence>
<keyword evidence="1" id="KW-0812">Transmembrane</keyword>
<dbReference type="AlphaFoldDB" id="A0A4S8P6S3"/>
<dbReference type="Proteomes" id="UP000305792">
    <property type="component" value="Unassembled WGS sequence"/>
</dbReference>